<dbReference type="SUPFAM" id="SSF55729">
    <property type="entry name" value="Acyl-CoA N-acyltransferases (Nat)"/>
    <property type="match status" value="1"/>
</dbReference>
<dbReference type="InterPro" id="IPR050644">
    <property type="entry name" value="PG_Glycine_Bridge_Synth"/>
</dbReference>
<dbReference type="EMBL" id="JASMWN010000004">
    <property type="protein sequence ID" value="MDU9003803.1"/>
    <property type="molecule type" value="Genomic_DNA"/>
</dbReference>
<dbReference type="Gene3D" id="3.40.630.30">
    <property type="match status" value="1"/>
</dbReference>
<dbReference type="EC" id="2.3.1.-" evidence="2"/>
<evidence type="ECO:0000313" key="3">
    <source>
        <dbReference type="Proteomes" id="UP001255416"/>
    </source>
</evidence>
<feature type="domain" description="BioF2-like acetyltransferase" evidence="1">
    <location>
        <begin position="130"/>
        <end position="259"/>
    </location>
</feature>
<proteinExistence type="predicted"/>
<keyword evidence="2" id="KW-0808">Transferase</keyword>
<organism evidence="2 3">
    <name type="scientific">Sedimentitalea todarodis</name>
    <dbReference type="NCBI Taxonomy" id="1631240"/>
    <lineage>
        <taxon>Bacteria</taxon>
        <taxon>Pseudomonadati</taxon>
        <taxon>Pseudomonadota</taxon>
        <taxon>Alphaproteobacteria</taxon>
        <taxon>Rhodobacterales</taxon>
        <taxon>Paracoccaceae</taxon>
        <taxon>Sedimentitalea</taxon>
    </lineage>
</organism>
<dbReference type="GO" id="GO:0016746">
    <property type="term" value="F:acyltransferase activity"/>
    <property type="evidence" value="ECO:0007669"/>
    <property type="project" value="UniProtKB-KW"/>
</dbReference>
<dbReference type="PANTHER" id="PTHR36174:SF1">
    <property type="entry name" value="LIPID II:GLYCINE GLYCYLTRANSFERASE"/>
    <property type="match status" value="1"/>
</dbReference>
<gene>
    <name evidence="2" type="ORF">QO231_08040</name>
</gene>
<protein>
    <submittedName>
        <fullName evidence="2">GNAT family N-acetyltransferase</fullName>
        <ecNumber evidence="2">2.3.1.-</ecNumber>
    </submittedName>
</protein>
<keyword evidence="3" id="KW-1185">Reference proteome</keyword>
<evidence type="ECO:0000313" key="2">
    <source>
        <dbReference type="EMBL" id="MDU9003803.1"/>
    </source>
</evidence>
<accession>A0ABU3VC89</accession>
<dbReference type="Proteomes" id="UP001255416">
    <property type="component" value="Unassembled WGS sequence"/>
</dbReference>
<reference evidence="3" key="1">
    <citation type="submission" date="2023-05" db="EMBL/GenBank/DDBJ databases">
        <title>Sedimentitalea sp. nov. JM2-8.</title>
        <authorList>
            <person name="Huang J."/>
        </authorList>
    </citation>
    <scope>NUCLEOTIDE SEQUENCE [LARGE SCALE GENOMIC DNA]</scope>
    <source>
        <strain evidence="3">KHS03</strain>
    </source>
</reference>
<evidence type="ECO:0000259" key="1">
    <source>
        <dbReference type="Pfam" id="PF13480"/>
    </source>
</evidence>
<sequence length="309" mass="34231">MLDSIPSATHRPCPLQQHPNFGAALRACGQDPLVLPPPDPVVILRRRLGGRLPVAMLARSDLAALPSEDGALRDWLRRTGLERAPILLSPDSPCAERLADLGAVPVMTPASVAEIDLTLPEEHRRARLHQKWRNRLTQAETRSRLRVSLSTRAPARGHWLFTADRALQKRRGYRNWPEALTLAYGQENPKQTVLLTAYSGRDPVAAMLFLRHSRAVTYHIGHSTPAGRKLSAHTLLLWQAACWCAAQGHQRLDLGLIDTQNAAGLARFKLGSGADARKLGGTWLWWPPLGRTLRGLSALDRRSMKSLPH</sequence>
<dbReference type="RefSeq" id="WP_316774959.1">
    <property type="nucleotide sequence ID" value="NZ_JASMWN010000004.1"/>
</dbReference>
<comment type="caution">
    <text evidence="2">The sequence shown here is derived from an EMBL/GenBank/DDBJ whole genome shotgun (WGS) entry which is preliminary data.</text>
</comment>
<dbReference type="InterPro" id="IPR016181">
    <property type="entry name" value="Acyl_CoA_acyltransferase"/>
</dbReference>
<dbReference type="Pfam" id="PF13480">
    <property type="entry name" value="Acetyltransf_6"/>
    <property type="match status" value="1"/>
</dbReference>
<dbReference type="PANTHER" id="PTHR36174">
    <property type="entry name" value="LIPID II:GLYCINE GLYCYLTRANSFERASE"/>
    <property type="match status" value="1"/>
</dbReference>
<dbReference type="InterPro" id="IPR038740">
    <property type="entry name" value="BioF2-like_GNAT_dom"/>
</dbReference>
<keyword evidence="2" id="KW-0012">Acyltransferase</keyword>
<name>A0ABU3VC89_9RHOB</name>